<dbReference type="Proteomes" id="UP000231637">
    <property type="component" value="Chromosome"/>
</dbReference>
<reference evidence="2 3" key="1">
    <citation type="submission" date="2016-12" db="EMBL/GenBank/DDBJ databases">
        <title>Isolation and genomic insights into novel planktonic Zetaproteobacteria from stratified waters of the Chesapeake Bay.</title>
        <authorList>
            <person name="McAllister S.M."/>
            <person name="Kato S."/>
            <person name="Chan C.S."/>
            <person name="Chiu B.K."/>
            <person name="Field E.K."/>
        </authorList>
    </citation>
    <scope>NUCLEOTIDE SEQUENCE [LARGE SCALE GENOMIC DNA]</scope>
    <source>
        <strain evidence="2 3">CP-8</strain>
    </source>
</reference>
<evidence type="ECO:0000259" key="1">
    <source>
        <dbReference type="Pfam" id="PF08349"/>
    </source>
</evidence>
<dbReference type="Pfam" id="PF03013">
    <property type="entry name" value="Pyr_excise"/>
    <property type="match status" value="1"/>
</dbReference>
<accession>A0A2K8L0R5</accession>
<dbReference type="EMBL" id="CP018800">
    <property type="protein sequence ID" value="ATX80905.1"/>
    <property type="molecule type" value="Genomic_DNA"/>
</dbReference>
<dbReference type="InterPro" id="IPR024796">
    <property type="entry name" value="T4_endonuc_V"/>
</dbReference>
<dbReference type="InterPro" id="IPR013560">
    <property type="entry name" value="DUF1722"/>
</dbReference>
<dbReference type="KEGG" id="mfn:Ga0123462_0026"/>
<gene>
    <name evidence="2" type="ORF">Ga0123462_0026</name>
</gene>
<organism evidence="2 3">
    <name type="scientific">Mariprofundus ferrinatatus</name>
    <dbReference type="NCBI Taxonomy" id="1921087"/>
    <lineage>
        <taxon>Bacteria</taxon>
        <taxon>Pseudomonadati</taxon>
        <taxon>Pseudomonadota</taxon>
        <taxon>Candidatius Mariprofundia</taxon>
        <taxon>Mariprofundales</taxon>
        <taxon>Mariprofundaceae</taxon>
        <taxon>Mariprofundus</taxon>
    </lineage>
</organism>
<protein>
    <submittedName>
        <fullName evidence="2">Pyrimidine dimer DNA glycosylase</fullName>
    </submittedName>
</protein>
<feature type="domain" description="DUF1722" evidence="1">
    <location>
        <begin position="142"/>
        <end position="217"/>
    </location>
</feature>
<evidence type="ECO:0000313" key="3">
    <source>
        <dbReference type="Proteomes" id="UP000231637"/>
    </source>
</evidence>
<evidence type="ECO:0000313" key="2">
    <source>
        <dbReference type="EMBL" id="ATX80905.1"/>
    </source>
</evidence>
<dbReference type="Pfam" id="PF08349">
    <property type="entry name" value="DUF1722"/>
    <property type="match status" value="1"/>
</dbReference>
<proteinExistence type="predicted"/>
<name>A0A2K8L0R5_9PROT</name>
<sequence length="242" mass="27443">MAKSFHMAMVNATLSDMRIWDIDPGYLARQQLLGEHRELHGLFNILTMNKKGYAKHPETVRWIGHVDALVLRHKQLLCEMALRGYRHQSPLPDSTDMDSWPGEYIDPPARQLELLAGKYSGDGRSGRIPLPDNCQELWAHHKYSVMAHDPNLYRELGPEVAHGKFRNNMNALACLMISTLRKPPEPGHLLNALQHMWGYVQEAGSPPSNIEELLATIQSAAIKEDRIYLLHSTALSELAVWV</sequence>
<dbReference type="SUPFAM" id="SSF47077">
    <property type="entry name" value="T4 endonuclease V"/>
    <property type="match status" value="1"/>
</dbReference>
<dbReference type="InterPro" id="IPR004260">
    <property type="entry name" value="Pyr-dimer_DNA_glycosylase"/>
</dbReference>
<dbReference type="AlphaFoldDB" id="A0A2K8L0R5"/>
<keyword evidence="3" id="KW-1185">Reference proteome</keyword>
<dbReference type="Gene3D" id="1.10.440.10">
    <property type="entry name" value="T4 endonuclease V"/>
    <property type="match status" value="1"/>
</dbReference>